<reference evidence="11 12" key="1">
    <citation type="submission" date="2019-08" db="EMBL/GenBank/DDBJ databases">
        <title>High quality draft denovo assembly of Nylanderia fulva.</title>
        <authorList>
            <person name="Vargo E.L."/>
            <person name="Tarone A.M."/>
            <person name="Konganti K.R."/>
        </authorList>
    </citation>
    <scope>NUCLEOTIDE SEQUENCE [LARGE SCALE GENOMIC DNA]</scope>
    <source>
        <strain evidence="11">TAMU-Nful-2015</strain>
        <tissue evidence="11">Whole body</tissue>
    </source>
</reference>
<feature type="transmembrane region" description="Helical" evidence="10">
    <location>
        <begin position="301"/>
        <end position="321"/>
    </location>
</feature>
<dbReference type="PANTHER" id="PTHR21137">
    <property type="entry name" value="ODORANT RECEPTOR"/>
    <property type="match status" value="1"/>
</dbReference>
<keyword evidence="7 10" id="KW-0472">Membrane</keyword>
<keyword evidence="5 10" id="KW-0552">Olfaction</keyword>
<feature type="transmembrane region" description="Helical" evidence="10">
    <location>
        <begin position="184"/>
        <end position="202"/>
    </location>
</feature>
<feature type="transmembrane region" description="Helical" evidence="10">
    <location>
        <begin position="32"/>
        <end position="53"/>
    </location>
</feature>
<keyword evidence="12" id="KW-1185">Reference proteome</keyword>
<dbReference type="GO" id="GO:0007165">
    <property type="term" value="P:signal transduction"/>
    <property type="evidence" value="ECO:0007669"/>
    <property type="project" value="UniProtKB-KW"/>
</dbReference>
<evidence type="ECO:0000256" key="6">
    <source>
        <dbReference type="ARBA" id="ARBA00022989"/>
    </source>
</evidence>
<proteinExistence type="inferred from homology"/>
<evidence type="ECO:0000256" key="8">
    <source>
        <dbReference type="ARBA" id="ARBA00023170"/>
    </source>
</evidence>
<keyword evidence="6 10" id="KW-1133">Transmembrane helix</keyword>
<organism evidence="11 12">
    <name type="scientific">Nylanderia fulva</name>
    <dbReference type="NCBI Taxonomy" id="613905"/>
    <lineage>
        <taxon>Eukaryota</taxon>
        <taxon>Metazoa</taxon>
        <taxon>Ecdysozoa</taxon>
        <taxon>Arthropoda</taxon>
        <taxon>Hexapoda</taxon>
        <taxon>Insecta</taxon>
        <taxon>Pterygota</taxon>
        <taxon>Neoptera</taxon>
        <taxon>Endopterygota</taxon>
        <taxon>Hymenoptera</taxon>
        <taxon>Apocrita</taxon>
        <taxon>Aculeata</taxon>
        <taxon>Formicoidea</taxon>
        <taxon>Formicidae</taxon>
        <taxon>Formicinae</taxon>
        <taxon>Nylanderia</taxon>
    </lineage>
</organism>
<name>A0A6G1LNS7_9HYME</name>
<evidence type="ECO:0000313" key="11">
    <source>
        <dbReference type="EMBL" id="KAF3054278.1"/>
    </source>
</evidence>
<comment type="similarity">
    <text evidence="10">Belongs to the insect chemoreceptor superfamily. Heteromeric odorant receptor channel (TC 1.A.69) family.</text>
</comment>
<dbReference type="PANTHER" id="PTHR21137:SF35">
    <property type="entry name" value="ODORANT RECEPTOR 19A-RELATED"/>
    <property type="match status" value="1"/>
</dbReference>
<keyword evidence="3 10" id="KW-0716">Sensory transduction</keyword>
<dbReference type="GO" id="GO:0004984">
    <property type="term" value="F:olfactory receptor activity"/>
    <property type="evidence" value="ECO:0007669"/>
    <property type="project" value="InterPro"/>
</dbReference>
<evidence type="ECO:0000256" key="3">
    <source>
        <dbReference type="ARBA" id="ARBA00022606"/>
    </source>
</evidence>
<evidence type="ECO:0000313" key="12">
    <source>
        <dbReference type="Proteomes" id="UP000479987"/>
    </source>
</evidence>
<evidence type="ECO:0000256" key="5">
    <source>
        <dbReference type="ARBA" id="ARBA00022725"/>
    </source>
</evidence>
<dbReference type="Pfam" id="PF02949">
    <property type="entry name" value="7tm_6"/>
    <property type="match status" value="1"/>
</dbReference>
<evidence type="ECO:0000256" key="2">
    <source>
        <dbReference type="ARBA" id="ARBA00022475"/>
    </source>
</evidence>
<keyword evidence="2" id="KW-1003">Cell membrane</keyword>
<dbReference type="AlphaFoldDB" id="A0A6G1LNS7"/>
<comment type="caution">
    <text evidence="10">Lacks conserved residue(s) required for the propagation of feature annotation.</text>
</comment>
<feature type="transmembrane region" description="Helical" evidence="10">
    <location>
        <begin position="262"/>
        <end position="289"/>
    </location>
</feature>
<dbReference type="GO" id="GO:0005549">
    <property type="term" value="F:odorant binding"/>
    <property type="evidence" value="ECO:0007669"/>
    <property type="project" value="InterPro"/>
</dbReference>
<dbReference type="EMBL" id="SGBU01000059">
    <property type="protein sequence ID" value="KAF3054278.1"/>
    <property type="molecule type" value="Genomic_DNA"/>
</dbReference>
<keyword evidence="9 10" id="KW-0807">Transducer</keyword>
<evidence type="ECO:0000256" key="9">
    <source>
        <dbReference type="ARBA" id="ARBA00023224"/>
    </source>
</evidence>
<evidence type="ECO:0000256" key="10">
    <source>
        <dbReference type="RuleBase" id="RU351113"/>
    </source>
</evidence>
<evidence type="ECO:0000256" key="1">
    <source>
        <dbReference type="ARBA" id="ARBA00004651"/>
    </source>
</evidence>
<gene>
    <name evidence="11" type="primary">Or-179</name>
    <name evidence="11" type="synonym">Nful_v1.0-Or-179-fd</name>
    <name evidence="11" type="ORF">NFUL_NFUL000381</name>
</gene>
<dbReference type="GO" id="GO:0005886">
    <property type="term" value="C:plasma membrane"/>
    <property type="evidence" value="ECO:0007669"/>
    <property type="project" value="UniProtKB-SubCell"/>
</dbReference>
<feature type="transmembrane region" description="Helical" evidence="10">
    <location>
        <begin position="123"/>
        <end position="146"/>
    </location>
</feature>
<evidence type="ECO:0000256" key="4">
    <source>
        <dbReference type="ARBA" id="ARBA00022692"/>
    </source>
</evidence>
<comment type="caution">
    <text evidence="11">The sequence shown here is derived from an EMBL/GenBank/DDBJ whole genome shotgun (WGS) entry which is preliminary data.</text>
</comment>
<accession>A0A6G1LNS7</accession>
<dbReference type="InterPro" id="IPR004117">
    <property type="entry name" value="7tm6_olfct_rcpt"/>
</dbReference>
<evidence type="ECO:0000256" key="7">
    <source>
        <dbReference type="ARBA" id="ARBA00023136"/>
    </source>
</evidence>
<sequence>MANERWKDDIAYAMTPFKLFTWPIGMWPLQDYNIFSVLRSVFGICCASLLVILPSMEIYLGCTDVEQNIDCLMILCCSVLGVLKTTRFCIYPNSLINNYKSAVNDYLTIVNTKERDIMRKHAFIGRYICCSMVCVSYFSCMIYVIIPLMNYGQGNQNVTDEDAILMYPFPSRCALEYLNFPKSIYIITILAEEVIMLVGATTNQGNNALFLNITLHVCGQVNILRINFTNFDVTSPRIYERFNALIQRHQYLIRLARELADLISFILLIELFIISILLCIMGFQFTLALKVNDTFMVGKSLMVLSAFLTQLTLYSAIGNYLRSEMEEIGLSIYQSTWYSYPKEITKNVIYILMQTKSPTALEAGNFVIVNLSTYMSILKTSFSYLSVLRIMIEV</sequence>
<comment type="subcellular location">
    <subcellularLocation>
        <location evidence="1 10">Cell membrane</location>
        <topology evidence="1 10">Multi-pass membrane protein</topology>
    </subcellularLocation>
</comment>
<dbReference type="Proteomes" id="UP000479987">
    <property type="component" value="Unassembled WGS sequence"/>
</dbReference>
<protein>
    <recommendedName>
        <fullName evidence="10">Odorant receptor</fullName>
    </recommendedName>
</protein>
<keyword evidence="8 10" id="KW-0675">Receptor</keyword>
<keyword evidence="4 10" id="KW-0812">Transmembrane</keyword>